<dbReference type="Gene3D" id="3.40.50.2300">
    <property type="match status" value="1"/>
</dbReference>
<organism evidence="3 4">
    <name type="scientific">Pseudomonas syringae pv. maculicola</name>
    <dbReference type="NCBI Taxonomy" id="59511"/>
    <lineage>
        <taxon>Bacteria</taxon>
        <taxon>Pseudomonadati</taxon>
        <taxon>Pseudomonadota</taxon>
        <taxon>Gammaproteobacteria</taxon>
        <taxon>Pseudomonadales</taxon>
        <taxon>Pseudomonadaceae</taxon>
        <taxon>Pseudomonas</taxon>
    </lineage>
</organism>
<name>A0A3M2Z9Z6_PSEYM</name>
<evidence type="ECO:0000313" key="3">
    <source>
        <dbReference type="EMBL" id="RML85114.1"/>
    </source>
</evidence>
<evidence type="ECO:0000313" key="4">
    <source>
        <dbReference type="Proteomes" id="UP000282378"/>
    </source>
</evidence>
<dbReference type="SUPFAM" id="SSF52172">
    <property type="entry name" value="CheY-like"/>
    <property type="match status" value="1"/>
</dbReference>
<dbReference type="PROSITE" id="PS50110">
    <property type="entry name" value="RESPONSE_REGULATORY"/>
    <property type="match status" value="1"/>
</dbReference>
<dbReference type="Pfam" id="PF00072">
    <property type="entry name" value="Response_reg"/>
    <property type="match status" value="1"/>
</dbReference>
<dbReference type="PANTHER" id="PTHR43395">
    <property type="entry name" value="SENSOR HISTIDINE KINASE CHEA"/>
    <property type="match status" value="1"/>
</dbReference>
<dbReference type="InterPro" id="IPR051315">
    <property type="entry name" value="Bact_Chemotaxis_CheA"/>
</dbReference>
<proteinExistence type="predicted"/>
<comment type="caution">
    <text evidence="1">Lacks conserved residue(s) required for the propagation of feature annotation.</text>
</comment>
<protein>
    <submittedName>
        <fullName evidence="3">Sensor histidine kinase/response regulator</fullName>
    </submittedName>
</protein>
<dbReference type="InterPro" id="IPR001789">
    <property type="entry name" value="Sig_transdc_resp-reg_receiver"/>
</dbReference>
<reference evidence="3 4" key="1">
    <citation type="submission" date="2018-08" db="EMBL/GenBank/DDBJ databases">
        <title>Recombination of ecologically and evolutionarily significant loci maintains genetic cohesion in the Pseudomonas syringae species complex.</title>
        <authorList>
            <person name="Dillon M."/>
            <person name="Thakur S."/>
            <person name="Almeida R.N.D."/>
            <person name="Weir B.S."/>
            <person name="Guttman D.S."/>
        </authorList>
    </citation>
    <scope>NUCLEOTIDE SEQUENCE [LARGE SCALE GENOMIC DNA]</scope>
    <source>
        <strain evidence="3 4">88_10</strain>
    </source>
</reference>
<evidence type="ECO:0000259" key="2">
    <source>
        <dbReference type="PROSITE" id="PS50110"/>
    </source>
</evidence>
<keyword evidence="3" id="KW-0418">Kinase</keyword>
<keyword evidence="3" id="KW-0808">Transferase</keyword>
<dbReference type="InterPro" id="IPR011006">
    <property type="entry name" value="CheY-like_superfamily"/>
</dbReference>
<dbReference type="GO" id="GO:0000160">
    <property type="term" value="P:phosphorelay signal transduction system"/>
    <property type="evidence" value="ECO:0007669"/>
    <property type="project" value="InterPro"/>
</dbReference>
<gene>
    <name evidence="3" type="ORF">APX70_00151</name>
</gene>
<dbReference type="PANTHER" id="PTHR43395:SF1">
    <property type="entry name" value="CHEMOTAXIS PROTEIN CHEA"/>
    <property type="match status" value="1"/>
</dbReference>
<dbReference type="EMBL" id="RBNL01001850">
    <property type="protein sequence ID" value="RML85114.1"/>
    <property type="molecule type" value="Genomic_DNA"/>
</dbReference>
<sequence length="69" mass="8041">MPRMDGFEVASQIRQDEQLKELPIIMITSRSGQKHRDRAMALGVNEYLSKPYQENVLLESITYWSQVDV</sequence>
<dbReference type="GO" id="GO:0016301">
    <property type="term" value="F:kinase activity"/>
    <property type="evidence" value="ECO:0007669"/>
    <property type="project" value="UniProtKB-KW"/>
</dbReference>
<evidence type="ECO:0000256" key="1">
    <source>
        <dbReference type="PROSITE-ProRule" id="PRU00169"/>
    </source>
</evidence>
<accession>A0A3M2Z9Z6</accession>
<dbReference type="Proteomes" id="UP000282378">
    <property type="component" value="Unassembled WGS sequence"/>
</dbReference>
<feature type="domain" description="Response regulatory" evidence="2">
    <location>
        <begin position="1"/>
        <end position="65"/>
    </location>
</feature>
<dbReference type="AlphaFoldDB" id="A0A3M2Z9Z6"/>
<comment type="caution">
    <text evidence="3">The sequence shown here is derived from an EMBL/GenBank/DDBJ whole genome shotgun (WGS) entry which is preliminary data.</text>
</comment>